<proteinExistence type="predicted"/>
<organism evidence="1 2">
    <name type="scientific">Aspergillus pseudoustus</name>
    <dbReference type="NCBI Taxonomy" id="1810923"/>
    <lineage>
        <taxon>Eukaryota</taxon>
        <taxon>Fungi</taxon>
        <taxon>Dikarya</taxon>
        <taxon>Ascomycota</taxon>
        <taxon>Pezizomycotina</taxon>
        <taxon>Eurotiomycetes</taxon>
        <taxon>Eurotiomycetidae</taxon>
        <taxon>Eurotiales</taxon>
        <taxon>Aspergillaceae</taxon>
        <taxon>Aspergillus</taxon>
        <taxon>Aspergillus subgen. Nidulantes</taxon>
    </lineage>
</organism>
<reference evidence="1 2" key="1">
    <citation type="submission" date="2024-07" db="EMBL/GenBank/DDBJ databases">
        <title>Section-level genome sequencing and comparative genomics of Aspergillus sections Usti and Cavernicolus.</title>
        <authorList>
            <consortium name="Lawrence Berkeley National Laboratory"/>
            <person name="Nybo J.L."/>
            <person name="Vesth T.C."/>
            <person name="Theobald S."/>
            <person name="Frisvad J.C."/>
            <person name="Larsen T.O."/>
            <person name="Kjaerboelling I."/>
            <person name="Rothschild-Mancinelli K."/>
            <person name="Lyhne E.K."/>
            <person name="Kogle M.E."/>
            <person name="Barry K."/>
            <person name="Clum A."/>
            <person name="Na H."/>
            <person name="Ledsgaard L."/>
            <person name="Lin J."/>
            <person name="Lipzen A."/>
            <person name="Kuo A."/>
            <person name="Riley R."/>
            <person name="Mondo S."/>
            <person name="Labutti K."/>
            <person name="Haridas S."/>
            <person name="Pangalinan J."/>
            <person name="Salamov A.A."/>
            <person name="Simmons B.A."/>
            <person name="Magnuson J.K."/>
            <person name="Chen J."/>
            <person name="Drula E."/>
            <person name="Henrissat B."/>
            <person name="Wiebenga A."/>
            <person name="Lubbers R.J."/>
            <person name="Gomes A.C."/>
            <person name="Makela M.R."/>
            <person name="Stajich J."/>
            <person name="Grigoriev I.V."/>
            <person name="Mortensen U.H."/>
            <person name="De Vries R.P."/>
            <person name="Baker S.E."/>
            <person name="Andersen M.R."/>
        </authorList>
    </citation>
    <scope>NUCLEOTIDE SEQUENCE [LARGE SCALE GENOMIC DNA]</scope>
    <source>
        <strain evidence="1 2">CBS 123904</strain>
    </source>
</reference>
<keyword evidence="2" id="KW-1185">Reference proteome</keyword>
<dbReference type="Pfam" id="PF12311">
    <property type="entry name" value="DUF3632"/>
    <property type="match status" value="1"/>
</dbReference>
<gene>
    <name evidence="1" type="ORF">BJY01DRAFT_263355</name>
</gene>
<accession>A0ABR4K279</accession>
<evidence type="ECO:0000313" key="1">
    <source>
        <dbReference type="EMBL" id="KAL2846406.1"/>
    </source>
</evidence>
<dbReference type="Proteomes" id="UP001610446">
    <property type="component" value="Unassembled WGS sequence"/>
</dbReference>
<dbReference type="PANTHER" id="PTHR38797:SF4">
    <property type="entry name" value="NUCLEAR PORE COMPLEX PROTEIN NUP85"/>
    <property type="match status" value="1"/>
</dbReference>
<dbReference type="EMBL" id="JBFXLU010000064">
    <property type="protein sequence ID" value="KAL2846406.1"/>
    <property type="molecule type" value="Genomic_DNA"/>
</dbReference>
<dbReference type="PANTHER" id="PTHR38797">
    <property type="entry name" value="NUCLEAR PORE COMPLEX PROTEIN NUP85-RELATED"/>
    <property type="match status" value="1"/>
</dbReference>
<evidence type="ECO:0000313" key="2">
    <source>
        <dbReference type="Proteomes" id="UP001610446"/>
    </source>
</evidence>
<protein>
    <submittedName>
        <fullName evidence="1">Uncharacterized protein</fullName>
    </submittedName>
</protein>
<dbReference type="InterPro" id="IPR053204">
    <property type="entry name" value="Oxopyrrolidines_Biosynth-assoc"/>
</dbReference>
<name>A0ABR4K279_9EURO</name>
<dbReference type="InterPro" id="IPR022085">
    <property type="entry name" value="OpdG"/>
</dbReference>
<comment type="caution">
    <text evidence="1">The sequence shown here is derived from an EMBL/GenBank/DDBJ whole genome shotgun (WGS) entry which is preliminary data.</text>
</comment>
<sequence>MIDPTDEIYASRLPILQSLFDNKISAPEAAAQLATASLSDSTTTTTTTTTLETSLTSLWNLIITLAADSPTHHDKLVDLLVDISELPDATDPATGSPLTLHDDMQVWKDLPTLGWTFRDEWNFSINPNFNSEKRSRAISRWININRFAALLMATEEAVFASFSWFALVTLRQALETPSEQIDRARNPIEAWVPAAAAWIEVLGVEMYEWDEEFPSGGNRGAPGKGGPLWTGKHEFCKERWALWRGRFGGLAKGDGGEVEGVASVLDSVRKVAGDAEVMMREIEAGDVE</sequence>